<keyword evidence="3 7" id="KW-0288">FMN</keyword>
<evidence type="ECO:0000256" key="5">
    <source>
        <dbReference type="ARBA" id="ARBA00050612"/>
    </source>
</evidence>
<reference evidence="9 10" key="1">
    <citation type="submission" date="2020-08" db="EMBL/GenBank/DDBJ databases">
        <title>Genomic Encyclopedia of Type Strains, Phase IV (KMG-IV): sequencing the most valuable type-strain genomes for metagenomic binning, comparative biology and taxonomic classification.</title>
        <authorList>
            <person name="Goeker M."/>
        </authorList>
    </citation>
    <scope>NUCLEOTIDE SEQUENCE [LARGE SCALE GENOMIC DNA]</scope>
    <source>
        <strain evidence="9 10">DSM 24661</strain>
    </source>
</reference>
<evidence type="ECO:0000256" key="7">
    <source>
        <dbReference type="HAMAP-Rule" id="MF_01984"/>
    </source>
</evidence>
<dbReference type="HAMAP" id="MF_01984">
    <property type="entry name" value="ubiX_pad"/>
    <property type="match status" value="1"/>
</dbReference>
<evidence type="ECO:0000259" key="8">
    <source>
        <dbReference type="Pfam" id="PF02441"/>
    </source>
</evidence>
<evidence type="ECO:0000313" key="10">
    <source>
        <dbReference type="Proteomes" id="UP000559117"/>
    </source>
</evidence>
<evidence type="ECO:0000256" key="6">
    <source>
        <dbReference type="ARBA" id="ARBA00060793"/>
    </source>
</evidence>
<evidence type="ECO:0000256" key="1">
    <source>
        <dbReference type="ARBA" id="ARBA00022602"/>
    </source>
</evidence>
<keyword evidence="2 7" id="KW-0285">Flavoprotein</keyword>
<dbReference type="RefSeq" id="WP_183861491.1">
    <property type="nucleotide sequence ID" value="NZ_JACHFH010000018.1"/>
</dbReference>
<evidence type="ECO:0000256" key="4">
    <source>
        <dbReference type="ARBA" id="ARBA00022679"/>
    </source>
</evidence>
<dbReference type="Gene3D" id="3.40.50.1950">
    <property type="entry name" value="Flavin prenyltransferase-like"/>
    <property type="match status" value="1"/>
</dbReference>
<dbReference type="EMBL" id="JACHFH010000018">
    <property type="protein sequence ID" value="MBB5336501.1"/>
    <property type="molecule type" value="Genomic_DNA"/>
</dbReference>
<feature type="binding site" evidence="7">
    <location>
        <begin position="12"/>
        <end position="14"/>
    </location>
    <ligand>
        <name>FMN</name>
        <dbReference type="ChEBI" id="CHEBI:58210"/>
    </ligand>
</feature>
<dbReference type="GO" id="GO:0016831">
    <property type="term" value="F:carboxy-lyase activity"/>
    <property type="evidence" value="ECO:0007669"/>
    <property type="project" value="TreeGrafter"/>
</dbReference>
<name>A0A840UFI8_9FIRM</name>
<dbReference type="NCBIfam" id="NF004685">
    <property type="entry name" value="PRK06029.1"/>
    <property type="match status" value="1"/>
</dbReference>
<dbReference type="FunFam" id="3.40.50.1950:FF:000001">
    <property type="entry name" value="Flavin prenyltransferase UbiX"/>
    <property type="match status" value="1"/>
</dbReference>
<keyword evidence="1 7" id="KW-0637">Prenyltransferase</keyword>
<feature type="binding site" evidence="7">
    <location>
        <position position="38"/>
    </location>
    <ligand>
        <name>FMN</name>
        <dbReference type="ChEBI" id="CHEBI:58210"/>
    </ligand>
</feature>
<feature type="binding site" evidence="7">
    <location>
        <position position="170"/>
    </location>
    <ligand>
        <name>dimethylallyl phosphate</name>
        <dbReference type="ChEBI" id="CHEBI:88052"/>
    </ligand>
</feature>
<dbReference type="InterPro" id="IPR003382">
    <property type="entry name" value="Flavoprotein"/>
</dbReference>
<keyword evidence="10" id="KW-1185">Reference proteome</keyword>
<feature type="binding site" evidence="7">
    <location>
        <position position="124"/>
    </location>
    <ligand>
        <name>FMN</name>
        <dbReference type="ChEBI" id="CHEBI:58210"/>
    </ligand>
</feature>
<dbReference type="SUPFAM" id="SSF52507">
    <property type="entry name" value="Homo-oligomeric flavin-containing Cys decarboxylases, HFCD"/>
    <property type="match status" value="1"/>
</dbReference>
<feature type="binding site" evidence="7">
    <location>
        <position position="154"/>
    </location>
    <ligand>
        <name>dimethylallyl phosphate</name>
        <dbReference type="ChEBI" id="CHEBI:88052"/>
    </ligand>
</feature>
<dbReference type="InterPro" id="IPR036551">
    <property type="entry name" value="Flavin_trans-like"/>
</dbReference>
<evidence type="ECO:0000256" key="2">
    <source>
        <dbReference type="ARBA" id="ARBA00022630"/>
    </source>
</evidence>
<evidence type="ECO:0000313" key="9">
    <source>
        <dbReference type="EMBL" id="MBB5336501.1"/>
    </source>
</evidence>
<accession>A0A840UFI8</accession>
<organism evidence="9 10">
    <name type="scientific">Pectinatus brassicae</name>
    <dbReference type="NCBI Taxonomy" id="862415"/>
    <lineage>
        <taxon>Bacteria</taxon>
        <taxon>Bacillati</taxon>
        <taxon>Bacillota</taxon>
        <taxon>Negativicutes</taxon>
        <taxon>Selenomonadales</taxon>
        <taxon>Selenomonadaceae</taxon>
        <taxon>Pectinatus</taxon>
    </lineage>
</organism>
<gene>
    <name evidence="7" type="primary">ubiX</name>
    <name evidence="9" type="ORF">HNR32_001650</name>
</gene>
<evidence type="ECO:0000256" key="3">
    <source>
        <dbReference type="ARBA" id="ARBA00022643"/>
    </source>
</evidence>
<dbReference type="EC" id="2.5.1.129" evidence="7"/>
<dbReference type="GO" id="GO:0106141">
    <property type="term" value="F:flavin prenyltransferase activity"/>
    <property type="evidence" value="ECO:0007669"/>
    <property type="project" value="UniProtKB-EC"/>
</dbReference>
<comment type="catalytic activity">
    <reaction evidence="5 7">
        <text>dimethylallyl phosphate + FMNH2 = prenylated FMNH2 + phosphate</text>
        <dbReference type="Rhea" id="RHEA:37743"/>
        <dbReference type="ChEBI" id="CHEBI:43474"/>
        <dbReference type="ChEBI" id="CHEBI:57618"/>
        <dbReference type="ChEBI" id="CHEBI:87467"/>
        <dbReference type="ChEBI" id="CHEBI:88052"/>
        <dbReference type="EC" id="2.5.1.129"/>
    </reaction>
</comment>
<dbReference type="PANTHER" id="PTHR43374:SF1">
    <property type="entry name" value="FLAVIN PRENYLTRANSFERASE PAD1, MITOCHONDRIAL"/>
    <property type="match status" value="1"/>
</dbReference>
<comment type="caution">
    <text evidence="9">The sequence shown here is derived from an EMBL/GenBank/DDBJ whole genome shotgun (WGS) entry which is preliminary data.</text>
</comment>
<dbReference type="Pfam" id="PF02441">
    <property type="entry name" value="Flavoprotein"/>
    <property type="match status" value="1"/>
</dbReference>
<proteinExistence type="inferred from homology"/>
<keyword evidence="9" id="KW-0456">Lyase</keyword>
<comment type="similarity">
    <text evidence="6 7">Belongs to the UbiX/PAD1 family.</text>
</comment>
<protein>
    <recommendedName>
        <fullName evidence="7">Flavin prenyltransferase UbiX</fullName>
        <ecNumber evidence="7">2.5.1.129</ecNumber>
    </recommendedName>
</protein>
<sequence>MKKRRIIVGITGASGSIYALTFLKILKSLDIETHVVITHSGVNVLQYECDITINDIKKYASYIYDVDNVGAAIASGSFLSEAMVILPCSMKTIASIASGVSDNLLTRAADVTIKEDRKLVIVPRETPFSAIHLENMLKLTRLGIKIIPACPGFYHKPQTVDDIVNIMVGKICDQLQIEHNLFTRWTGDM</sequence>
<comment type="function">
    <text evidence="7">Flavin prenyltransferase that catalyzes the synthesis of the prenylated FMN cofactor (prenyl-FMN) for 4-hydroxy-3-polyprenylbenzoic acid decarboxylase UbiD. The prenyltransferase is metal-independent and links a dimethylallyl moiety from dimethylallyl monophosphate (DMAP) to the flavin N5 and C6 atoms of FMN.</text>
</comment>
<keyword evidence="4 7" id="KW-0808">Transferase</keyword>
<dbReference type="InterPro" id="IPR004507">
    <property type="entry name" value="UbiX-like"/>
</dbReference>
<dbReference type="AlphaFoldDB" id="A0A840UFI8"/>
<dbReference type="Proteomes" id="UP000559117">
    <property type="component" value="Unassembled WGS sequence"/>
</dbReference>
<feature type="binding site" evidence="7">
    <location>
        <begin position="89"/>
        <end position="92"/>
    </location>
    <ligand>
        <name>FMN</name>
        <dbReference type="ChEBI" id="CHEBI:58210"/>
    </ligand>
</feature>
<dbReference type="NCBIfam" id="TIGR00421">
    <property type="entry name" value="ubiX_pad"/>
    <property type="match status" value="1"/>
</dbReference>
<comment type="caution">
    <text evidence="7">Lacks conserved residue(s) required for the propagation of feature annotation.</text>
</comment>
<feature type="domain" description="Flavoprotein" evidence="8">
    <location>
        <begin position="5"/>
        <end position="175"/>
    </location>
</feature>
<dbReference type="PANTHER" id="PTHR43374">
    <property type="entry name" value="FLAVIN PRENYLTRANSFERASE"/>
    <property type="match status" value="1"/>
</dbReference>